<sequence>MDMETDDALFPIAVLIDELKHDDTTLRLNAIRKLSTIAAALGPERSRTELVPFLDETIDDEDDILKALAEELGNLVDYIGGPQHAAVLLGPLENLAAVEDAAVRENAIASLCKLCGLLSNEDFESRFLPLVKKLSEGDWFTSRTSGAGLFACSYKRASPEIQADLRRYFHFTSWPRDVGSIRA</sequence>
<reference evidence="3 4" key="1">
    <citation type="journal article" name="Sci. Rep.">
        <title>Genome-scale phylogenetic analyses confirm Olpidium as the closest living zoosporic fungus to the non-flagellated, terrestrial fungi.</title>
        <authorList>
            <person name="Chang Y."/>
            <person name="Rochon D."/>
            <person name="Sekimoto S."/>
            <person name="Wang Y."/>
            <person name="Chovatia M."/>
            <person name="Sandor L."/>
            <person name="Salamov A."/>
            <person name="Grigoriev I.V."/>
            <person name="Stajich J.E."/>
            <person name="Spatafora J.W."/>
        </authorList>
    </citation>
    <scope>NUCLEOTIDE SEQUENCE [LARGE SCALE GENOMIC DNA]</scope>
    <source>
        <strain evidence="3">S191</strain>
    </source>
</reference>
<evidence type="ECO:0000256" key="1">
    <source>
        <dbReference type="ARBA" id="ARBA00022737"/>
    </source>
</evidence>
<proteinExistence type="predicted"/>
<evidence type="ECO:0000313" key="3">
    <source>
        <dbReference type="EMBL" id="KAG5457504.1"/>
    </source>
</evidence>
<keyword evidence="1" id="KW-0677">Repeat</keyword>
<dbReference type="InterPro" id="IPR051023">
    <property type="entry name" value="PP2A_Regulatory_Subunit_A"/>
</dbReference>
<dbReference type="PROSITE" id="PS50077">
    <property type="entry name" value="HEAT_REPEAT"/>
    <property type="match status" value="1"/>
</dbReference>
<feature type="repeat" description="HEAT" evidence="2">
    <location>
        <begin position="11"/>
        <end position="49"/>
    </location>
</feature>
<comment type="caution">
    <text evidence="3">The sequence shown here is derived from an EMBL/GenBank/DDBJ whole genome shotgun (WGS) entry which is preliminary data.</text>
</comment>
<dbReference type="EMBL" id="JAEFCI010009971">
    <property type="protein sequence ID" value="KAG5457504.1"/>
    <property type="molecule type" value="Genomic_DNA"/>
</dbReference>
<gene>
    <name evidence="3" type="ORF">BJ554DRAFT_2456</name>
</gene>
<dbReference type="PANTHER" id="PTHR10648">
    <property type="entry name" value="SERINE/THREONINE-PROTEIN PHOSPHATASE PP2A 65 KDA REGULATORY SUBUNIT"/>
    <property type="match status" value="1"/>
</dbReference>
<dbReference type="GO" id="GO:0005634">
    <property type="term" value="C:nucleus"/>
    <property type="evidence" value="ECO:0007669"/>
    <property type="project" value="TreeGrafter"/>
</dbReference>
<dbReference type="GO" id="GO:0000159">
    <property type="term" value="C:protein phosphatase type 2A complex"/>
    <property type="evidence" value="ECO:0007669"/>
    <property type="project" value="TreeGrafter"/>
</dbReference>
<dbReference type="Gene3D" id="1.25.10.10">
    <property type="entry name" value="Leucine-rich Repeat Variant"/>
    <property type="match status" value="1"/>
</dbReference>
<evidence type="ECO:0000313" key="4">
    <source>
        <dbReference type="Proteomes" id="UP000673691"/>
    </source>
</evidence>
<dbReference type="AlphaFoldDB" id="A0A8H7ZQW3"/>
<dbReference type="GO" id="GO:0019888">
    <property type="term" value="F:protein phosphatase regulator activity"/>
    <property type="evidence" value="ECO:0007669"/>
    <property type="project" value="TreeGrafter"/>
</dbReference>
<keyword evidence="4" id="KW-1185">Reference proteome</keyword>
<dbReference type="GO" id="GO:0005829">
    <property type="term" value="C:cytosol"/>
    <property type="evidence" value="ECO:0007669"/>
    <property type="project" value="TreeGrafter"/>
</dbReference>
<dbReference type="InterPro" id="IPR021133">
    <property type="entry name" value="HEAT_type_2"/>
</dbReference>
<accession>A0A8H7ZQW3</accession>
<protein>
    <submittedName>
        <fullName evidence="3">Armadillo-type protein</fullName>
    </submittedName>
</protein>
<dbReference type="Proteomes" id="UP000673691">
    <property type="component" value="Unassembled WGS sequence"/>
</dbReference>
<dbReference type="InterPro" id="IPR016024">
    <property type="entry name" value="ARM-type_fold"/>
</dbReference>
<evidence type="ECO:0000256" key="2">
    <source>
        <dbReference type="PROSITE-ProRule" id="PRU00103"/>
    </source>
</evidence>
<name>A0A8H7ZQW3_9FUNG</name>
<dbReference type="InterPro" id="IPR011989">
    <property type="entry name" value="ARM-like"/>
</dbReference>
<dbReference type="OrthoDB" id="340346at2759"/>
<organism evidence="3 4">
    <name type="scientific">Olpidium bornovanus</name>
    <dbReference type="NCBI Taxonomy" id="278681"/>
    <lineage>
        <taxon>Eukaryota</taxon>
        <taxon>Fungi</taxon>
        <taxon>Fungi incertae sedis</taxon>
        <taxon>Olpidiomycota</taxon>
        <taxon>Olpidiomycotina</taxon>
        <taxon>Olpidiomycetes</taxon>
        <taxon>Olpidiales</taxon>
        <taxon>Olpidiaceae</taxon>
        <taxon>Olpidium</taxon>
    </lineage>
</organism>
<dbReference type="SUPFAM" id="SSF48371">
    <property type="entry name" value="ARM repeat"/>
    <property type="match status" value="1"/>
</dbReference>
<dbReference type="PANTHER" id="PTHR10648:SF4">
    <property type="entry name" value="PROTEIN PHOSPHATASE 2 (FORMERLY 2A), REGULATORY SUBUNIT A, BETA ISOFORM-RELATED"/>
    <property type="match status" value="1"/>
</dbReference>